<evidence type="ECO:0000313" key="2">
    <source>
        <dbReference type="EMBL" id="KKP62764.1"/>
    </source>
</evidence>
<keyword evidence="1" id="KW-1133">Transmembrane helix</keyword>
<dbReference type="Proteomes" id="UP000034004">
    <property type="component" value="Unassembled WGS sequence"/>
</dbReference>
<proteinExistence type="predicted"/>
<accession>A0A0G0B0A5</accession>
<keyword evidence="1" id="KW-0812">Transmembrane</keyword>
<sequence length="67" mass="7705">MKNLDKHTSRALSGLFNSYSQVFLASLVIPAFNFKFNFYKIFLLLFGIFGTIYLGYLSLKFARLGKL</sequence>
<dbReference type="EMBL" id="LBPR01000005">
    <property type="protein sequence ID" value="KKP62764.1"/>
    <property type="molecule type" value="Genomic_DNA"/>
</dbReference>
<dbReference type="AlphaFoldDB" id="A0A0G0B0A5"/>
<keyword evidence="1" id="KW-0472">Membrane</keyword>
<comment type="caution">
    <text evidence="2">The sequence shown here is derived from an EMBL/GenBank/DDBJ whole genome shotgun (WGS) entry which is preliminary data.</text>
</comment>
<protein>
    <submittedName>
        <fullName evidence="2">Uncharacterized protein</fullName>
    </submittedName>
</protein>
<feature type="transmembrane region" description="Helical" evidence="1">
    <location>
        <begin position="12"/>
        <end position="32"/>
    </location>
</feature>
<feature type="transmembrane region" description="Helical" evidence="1">
    <location>
        <begin position="38"/>
        <end position="59"/>
    </location>
</feature>
<organism evidence="2 3">
    <name type="scientific">Candidatus Roizmanbacteria bacterium GW2011_GWC2_34_23</name>
    <dbReference type="NCBI Taxonomy" id="1618484"/>
    <lineage>
        <taxon>Bacteria</taxon>
        <taxon>Candidatus Roizmaniibacteriota</taxon>
    </lineage>
</organism>
<reference evidence="2 3" key="1">
    <citation type="journal article" date="2015" name="Nature">
        <title>rRNA introns, odd ribosomes, and small enigmatic genomes across a large radiation of phyla.</title>
        <authorList>
            <person name="Brown C.T."/>
            <person name="Hug L.A."/>
            <person name="Thomas B.C."/>
            <person name="Sharon I."/>
            <person name="Castelle C.J."/>
            <person name="Singh A."/>
            <person name="Wilkins M.J."/>
            <person name="Williams K.H."/>
            <person name="Banfield J.F."/>
        </authorList>
    </citation>
    <scope>NUCLEOTIDE SEQUENCE [LARGE SCALE GENOMIC DNA]</scope>
</reference>
<evidence type="ECO:0000313" key="3">
    <source>
        <dbReference type="Proteomes" id="UP000034004"/>
    </source>
</evidence>
<gene>
    <name evidence="2" type="ORF">UR56_C0005G0010</name>
</gene>
<evidence type="ECO:0000256" key="1">
    <source>
        <dbReference type="SAM" id="Phobius"/>
    </source>
</evidence>
<dbReference type="STRING" id="1618484.UR56_C0005G0010"/>
<name>A0A0G0B0A5_9BACT</name>